<comment type="caution">
    <text evidence="3">The sequence shown here is derived from an EMBL/GenBank/DDBJ whole genome shotgun (WGS) entry which is preliminary data.</text>
</comment>
<feature type="transmembrane region" description="Helical" evidence="1">
    <location>
        <begin position="88"/>
        <end position="112"/>
    </location>
</feature>
<evidence type="ECO:0000313" key="3">
    <source>
        <dbReference type="EMBL" id="MPM32317.1"/>
    </source>
</evidence>
<protein>
    <recommendedName>
        <fullName evidence="2">Sensor histidine kinase NatK-like C-terminal domain-containing protein</fullName>
    </recommendedName>
</protein>
<sequence length="434" mass="50571">MDNSVTILGQIILLLLGFFSTFVIFNFMSNFEREVYRKRSFYVIGYILYTFGVFIIKNLDNGVVNLIITAVFTAFIGHFLYNRKRIFLLYYSIFIIFIAVTQIITSFLFNLICYKFNINFYSLDTALITISVIINIAVLGMSRLFITFYSKKKISRLTLVQFTNFLILPIFSMFYITTLMMYVQVYLSPQDIILLIVNIVSILALNIFITNIFESISRNNELKNQLLLHEELSKMQYEYYGSIENKYNSSRKLIHDVKNHIHTIENLYKAQEHEKAREYSENMYRLFEELGQKQFTSNKTLNIILNDKYQKAICNNITLKCFVETAELDFIEDIDLTTIFANLLDNAIEAAQESVGEKEICLKVAKFNDFLVLNISNTTNEELITKGNMVRTTKKNHSGLGLQNVKLVLMKYQGNMTINYHERMFTVNLVIPAS</sequence>
<dbReference type="AlphaFoldDB" id="A0A644YVE4"/>
<feature type="transmembrane region" description="Helical" evidence="1">
    <location>
        <begin position="40"/>
        <end position="56"/>
    </location>
</feature>
<dbReference type="InterPro" id="IPR036890">
    <property type="entry name" value="HATPase_C_sf"/>
</dbReference>
<keyword evidence="1" id="KW-0472">Membrane</keyword>
<name>A0A644YVE4_9ZZZZ</name>
<dbReference type="PANTHER" id="PTHR40448">
    <property type="entry name" value="TWO-COMPONENT SENSOR HISTIDINE KINASE"/>
    <property type="match status" value="1"/>
</dbReference>
<feature type="transmembrane region" description="Helical" evidence="1">
    <location>
        <begin position="162"/>
        <end position="186"/>
    </location>
</feature>
<dbReference type="GO" id="GO:0042802">
    <property type="term" value="F:identical protein binding"/>
    <property type="evidence" value="ECO:0007669"/>
    <property type="project" value="TreeGrafter"/>
</dbReference>
<dbReference type="Gene3D" id="3.30.565.10">
    <property type="entry name" value="Histidine kinase-like ATPase, C-terminal domain"/>
    <property type="match status" value="1"/>
</dbReference>
<reference evidence="3" key="1">
    <citation type="submission" date="2019-08" db="EMBL/GenBank/DDBJ databases">
        <authorList>
            <person name="Kucharzyk K."/>
            <person name="Murdoch R.W."/>
            <person name="Higgins S."/>
            <person name="Loffler F."/>
        </authorList>
    </citation>
    <scope>NUCLEOTIDE SEQUENCE</scope>
</reference>
<proteinExistence type="predicted"/>
<gene>
    <name evidence="3" type="ORF">SDC9_78879</name>
</gene>
<dbReference type="SUPFAM" id="SSF55874">
    <property type="entry name" value="ATPase domain of HSP90 chaperone/DNA topoisomerase II/histidine kinase"/>
    <property type="match status" value="1"/>
</dbReference>
<dbReference type="PANTHER" id="PTHR40448:SF1">
    <property type="entry name" value="TWO-COMPONENT SENSOR HISTIDINE KINASE"/>
    <property type="match status" value="1"/>
</dbReference>
<dbReference type="CDD" id="cd16935">
    <property type="entry name" value="HATPase_AgrC-ComD-like"/>
    <property type="match status" value="1"/>
</dbReference>
<organism evidence="3">
    <name type="scientific">bioreactor metagenome</name>
    <dbReference type="NCBI Taxonomy" id="1076179"/>
    <lineage>
        <taxon>unclassified sequences</taxon>
        <taxon>metagenomes</taxon>
        <taxon>ecological metagenomes</taxon>
    </lineage>
</organism>
<feature type="domain" description="Sensor histidine kinase NatK-like C-terminal" evidence="2">
    <location>
        <begin position="333"/>
        <end position="432"/>
    </location>
</feature>
<evidence type="ECO:0000256" key="1">
    <source>
        <dbReference type="SAM" id="Phobius"/>
    </source>
</evidence>
<feature type="transmembrane region" description="Helical" evidence="1">
    <location>
        <begin position="118"/>
        <end position="141"/>
    </location>
</feature>
<keyword evidence="1" id="KW-1133">Transmembrane helix</keyword>
<feature type="transmembrane region" description="Helical" evidence="1">
    <location>
        <begin position="192"/>
        <end position="213"/>
    </location>
</feature>
<dbReference type="Pfam" id="PF14501">
    <property type="entry name" value="HATPase_c_5"/>
    <property type="match status" value="1"/>
</dbReference>
<feature type="transmembrane region" description="Helical" evidence="1">
    <location>
        <begin position="6"/>
        <end position="28"/>
    </location>
</feature>
<dbReference type="EMBL" id="VSSQ01006326">
    <property type="protein sequence ID" value="MPM32317.1"/>
    <property type="molecule type" value="Genomic_DNA"/>
</dbReference>
<accession>A0A644YVE4</accession>
<evidence type="ECO:0000259" key="2">
    <source>
        <dbReference type="Pfam" id="PF14501"/>
    </source>
</evidence>
<feature type="transmembrane region" description="Helical" evidence="1">
    <location>
        <begin position="62"/>
        <end position="81"/>
    </location>
</feature>
<dbReference type="InterPro" id="IPR032834">
    <property type="entry name" value="NatK-like_C"/>
</dbReference>
<keyword evidence="1" id="KW-0812">Transmembrane</keyword>